<dbReference type="Gene3D" id="2.40.128.20">
    <property type="match status" value="1"/>
</dbReference>
<name>A0A1A8WEL5_PLAOA</name>
<feature type="chain" id="PRO_5008380958" description="Parasitophorous vacuolar protein 5" evidence="1">
    <location>
        <begin position="21"/>
        <end position="319"/>
    </location>
</feature>
<proteinExistence type="predicted"/>
<organism evidence="2 3">
    <name type="scientific">Plasmodium ovale curtisi</name>
    <dbReference type="NCBI Taxonomy" id="864141"/>
    <lineage>
        <taxon>Eukaryota</taxon>
        <taxon>Sar</taxon>
        <taxon>Alveolata</taxon>
        <taxon>Apicomplexa</taxon>
        <taxon>Aconoidasida</taxon>
        <taxon>Haemosporida</taxon>
        <taxon>Plasmodiidae</taxon>
        <taxon>Plasmodium</taxon>
        <taxon>Plasmodium (Plasmodium)</taxon>
    </lineage>
</organism>
<dbReference type="InterPro" id="IPR012674">
    <property type="entry name" value="Calycin"/>
</dbReference>
<evidence type="ECO:0000313" key="3">
    <source>
        <dbReference type="Proteomes" id="UP000078560"/>
    </source>
</evidence>
<evidence type="ECO:0008006" key="4">
    <source>
        <dbReference type="Google" id="ProtNLM"/>
    </source>
</evidence>
<gene>
    <name evidence="2" type="ORF">POVCU2_0067210</name>
</gene>
<dbReference type="Proteomes" id="UP000078560">
    <property type="component" value="Unassembled WGS sequence"/>
</dbReference>
<protein>
    <recommendedName>
        <fullName evidence="4">Parasitophorous vacuolar protein 5</fullName>
    </recommendedName>
</protein>
<evidence type="ECO:0000313" key="2">
    <source>
        <dbReference type="EMBL" id="SBS91379.1"/>
    </source>
</evidence>
<reference evidence="3" key="1">
    <citation type="submission" date="2016-05" db="EMBL/GenBank/DDBJ databases">
        <authorList>
            <person name="Naeem Raeece"/>
        </authorList>
    </citation>
    <scope>NUCLEOTIDE SEQUENCE [LARGE SCALE GENOMIC DNA]</scope>
</reference>
<feature type="signal peptide" evidence="1">
    <location>
        <begin position="1"/>
        <end position="20"/>
    </location>
</feature>
<evidence type="ECO:0000256" key="1">
    <source>
        <dbReference type="SAM" id="SignalP"/>
    </source>
</evidence>
<sequence>MMIKSIFFFFALVLLAFVRANDNTNNDGIVHIITKNIDLKQVQGTFYEIATNASDKIFPGLLCRCTKYEFSGLKRDGNLGYILINFSCDRNFLFGEQKSEMTFKLILNKPIDENTTTIEEFNASIYIVQGNQQILLNSNVNIVYAEANEQNEYEHIIIAGQKSTEPMIILSKYRTILLETYNKLLNSLYLAGYEPSLLSWPFIIQTDQTFSRRGDKPGRVKESIAPTPPLLGRLTNLDKKKGKFSCDSCALLCYVFMFGCVELSSVEFQFSNFFEKRFSLHIHLSNITITTIILSRSSKIPGEGEVYDFDLTNYWPPFG</sequence>
<keyword evidence="1" id="KW-0732">Signal</keyword>
<dbReference type="AlphaFoldDB" id="A0A1A8WEL5"/>
<dbReference type="SUPFAM" id="SSF50814">
    <property type="entry name" value="Lipocalins"/>
    <property type="match status" value="1"/>
</dbReference>
<feature type="non-terminal residue" evidence="2">
    <location>
        <position position="319"/>
    </location>
</feature>
<dbReference type="EMBL" id="FLQU01001098">
    <property type="protein sequence ID" value="SBS91379.1"/>
    <property type="molecule type" value="Genomic_DNA"/>
</dbReference>
<accession>A0A1A8WEL5</accession>